<sequence>VLEDAPSCSISFSEAERTPTFGARGIAALRLTTLSSSQVGHQVPLGYTGPHRPC</sequence>
<organism evidence="1 4">
    <name type="scientific">Perkinsus olseni</name>
    <name type="common">Perkinsus atlanticus</name>
    <dbReference type="NCBI Taxonomy" id="32597"/>
    <lineage>
        <taxon>Eukaryota</taxon>
        <taxon>Sar</taxon>
        <taxon>Alveolata</taxon>
        <taxon>Perkinsozoa</taxon>
        <taxon>Perkinsea</taxon>
        <taxon>Perkinsida</taxon>
        <taxon>Perkinsidae</taxon>
        <taxon>Perkinsus</taxon>
    </lineage>
</organism>
<name>A0A7J6TAW9_PEROL</name>
<evidence type="ECO:0000313" key="1">
    <source>
        <dbReference type="EMBL" id="KAF4741586.1"/>
    </source>
</evidence>
<protein>
    <submittedName>
        <fullName evidence="1">Uncharacterized protein</fullName>
    </submittedName>
</protein>
<comment type="caution">
    <text evidence="1">The sequence shown here is derived from an EMBL/GenBank/DDBJ whole genome shotgun (WGS) entry which is preliminary data.</text>
</comment>
<dbReference type="EMBL" id="JABANO010002077">
    <property type="protein sequence ID" value="KAF4757916.1"/>
    <property type="molecule type" value="Genomic_DNA"/>
</dbReference>
<gene>
    <name evidence="1" type="ORF">FOZ62_018200</name>
    <name evidence="2" type="ORF">FOZ63_012797</name>
</gene>
<dbReference type="Proteomes" id="UP000574390">
    <property type="component" value="Unassembled WGS sequence"/>
</dbReference>
<evidence type="ECO:0000313" key="3">
    <source>
        <dbReference type="Proteomes" id="UP000553632"/>
    </source>
</evidence>
<evidence type="ECO:0000313" key="4">
    <source>
        <dbReference type="Proteomes" id="UP000574390"/>
    </source>
</evidence>
<reference evidence="3 4" key="1">
    <citation type="submission" date="2020-04" db="EMBL/GenBank/DDBJ databases">
        <title>Perkinsus olseni comparative genomics.</title>
        <authorList>
            <person name="Bogema D.R."/>
        </authorList>
    </citation>
    <scope>NUCLEOTIDE SEQUENCE [LARGE SCALE GENOMIC DNA]</scope>
    <source>
        <strain evidence="1">ATCC PRA-205</strain>
        <strain evidence="2 3">ATCC PRA-207</strain>
    </source>
</reference>
<keyword evidence="3" id="KW-1185">Reference proteome</keyword>
<dbReference type="AlphaFoldDB" id="A0A7J6TAW9"/>
<proteinExistence type="predicted"/>
<accession>A0A7J6TAW9</accession>
<dbReference type="EMBL" id="JABANM010009036">
    <property type="protein sequence ID" value="KAF4741586.1"/>
    <property type="molecule type" value="Genomic_DNA"/>
</dbReference>
<feature type="non-terminal residue" evidence="1">
    <location>
        <position position="1"/>
    </location>
</feature>
<feature type="non-terminal residue" evidence="1">
    <location>
        <position position="54"/>
    </location>
</feature>
<dbReference type="Proteomes" id="UP000553632">
    <property type="component" value="Unassembled WGS sequence"/>
</dbReference>
<evidence type="ECO:0000313" key="2">
    <source>
        <dbReference type="EMBL" id="KAF4757916.1"/>
    </source>
</evidence>